<evidence type="ECO:0000256" key="6">
    <source>
        <dbReference type="SAM" id="SignalP"/>
    </source>
</evidence>
<organism evidence="9 10">
    <name type="scientific">Dawidia soli</name>
    <dbReference type="NCBI Taxonomy" id="2782352"/>
    <lineage>
        <taxon>Bacteria</taxon>
        <taxon>Pseudomonadati</taxon>
        <taxon>Bacteroidota</taxon>
        <taxon>Cytophagia</taxon>
        <taxon>Cytophagales</taxon>
        <taxon>Chryseotaleaceae</taxon>
        <taxon>Dawidia</taxon>
    </lineage>
</organism>
<evidence type="ECO:0000256" key="3">
    <source>
        <dbReference type="ARBA" id="ARBA00022729"/>
    </source>
</evidence>
<dbReference type="Proteomes" id="UP001319180">
    <property type="component" value="Unassembled WGS sequence"/>
</dbReference>
<comment type="similarity">
    <text evidence="2">Belongs to the SusD family.</text>
</comment>
<evidence type="ECO:0000256" key="5">
    <source>
        <dbReference type="ARBA" id="ARBA00023237"/>
    </source>
</evidence>
<dbReference type="CDD" id="cd08977">
    <property type="entry name" value="SusD"/>
    <property type="match status" value="1"/>
</dbReference>
<dbReference type="GO" id="GO:0009279">
    <property type="term" value="C:cell outer membrane"/>
    <property type="evidence" value="ECO:0007669"/>
    <property type="project" value="UniProtKB-SubCell"/>
</dbReference>
<dbReference type="Pfam" id="PF14322">
    <property type="entry name" value="SusD-like_3"/>
    <property type="match status" value="1"/>
</dbReference>
<proteinExistence type="inferred from homology"/>
<evidence type="ECO:0000256" key="4">
    <source>
        <dbReference type="ARBA" id="ARBA00023136"/>
    </source>
</evidence>
<sequence>MRNISLLFVIVALVLASCSDYLDVPNPNAVPSDRYFSSEIDVDKAVAGIYHAIRSNDCLGETSDLFSEERSDNTGRLDNQGNAGEPFQFTNFSLLPGNTNLKSHWSALYVAVSRANYVLSYVDNPSIKFTNETNRAIYKSEALFLRALTYFHLVRKWGDVPMVTENLTSYDAIVTHTYRVPQEDVYAQIVADLKAALESEIPNIQTAAGKGRTCKAAINGLLGQVYLTMGELFAASRQENLTNARTYLEVAYGMRSFGQLSEIPYADVFDVAKKNTCPEIIFQIVYKQGDQNYASGVAARNQSIGETINSQKPATGQGTYVNTDLVNDYETNDIRKDFSVKWADHAKAKAWFITKYRDASAAAGINAYGGNDFILMRYADIILMLAEVNERLGNTAEAIGYLDQARTRAGLPPYAAANADAAYHTKYPTLQLAILHERRVELAFENHRLFDLLRIFGSEPQGFVDYMKSKDPADHGISDLNNVTVKDIYFPIPFDEYKLDPEKMYQNPGYN</sequence>
<feature type="chain" id="PRO_5043002696" evidence="6">
    <location>
        <begin position="23"/>
        <end position="511"/>
    </location>
</feature>
<feature type="domain" description="SusD-like N-terminal" evidence="8">
    <location>
        <begin position="20"/>
        <end position="227"/>
    </location>
</feature>
<evidence type="ECO:0000313" key="10">
    <source>
        <dbReference type="Proteomes" id="UP001319180"/>
    </source>
</evidence>
<dbReference type="EMBL" id="JAHESC010000013">
    <property type="protein sequence ID" value="MBT1687082.1"/>
    <property type="molecule type" value="Genomic_DNA"/>
</dbReference>
<dbReference type="RefSeq" id="WP_254090317.1">
    <property type="nucleotide sequence ID" value="NZ_JAHESC010000013.1"/>
</dbReference>
<keyword evidence="5" id="KW-0998">Cell outer membrane</keyword>
<gene>
    <name evidence="9" type="ORF">KK078_10960</name>
</gene>
<protein>
    <submittedName>
        <fullName evidence="9">RagB/SusD family nutrient uptake outer membrane protein</fullName>
    </submittedName>
</protein>
<feature type="signal peptide" evidence="6">
    <location>
        <begin position="1"/>
        <end position="22"/>
    </location>
</feature>
<comment type="caution">
    <text evidence="9">The sequence shown here is derived from an EMBL/GenBank/DDBJ whole genome shotgun (WGS) entry which is preliminary data.</text>
</comment>
<dbReference type="InterPro" id="IPR033985">
    <property type="entry name" value="SusD-like_N"/>
</dbReference>
<dbReference type="SUPFAM" id="SSF48452">
    <property type="entry name" value="TPR-like"/>
    <property type="match status" value="1"/>
</dbReference>
<evidence type="ECO:0000313" key="9">
    <source>
        <dbReference type="EMBL" id="MBT1687082.1"/>
    </source>
</evidence>
<feature type="domain" description="RagB/SusD" evidence="7">
    <location>
        <begin position="348"/>
        <end position="510"/>
    </location>
</feature>
<evidence type="ECO:0000256" key="1">
    <source>
        <dbReference type="ARBA" id="ARBA00004442"/>
    </source>
</evidence>
<dbReference type="InterPro" id="IPR012944">
    <property type="entry name" value="SusD_RagB_dom"/>
</dbReference>
<dbReference type="InterPro" id="IPR011990">
    <property type="entry name" value="TPR-like_helical_dom_sf"/>
</dbReference>
<dbReference type="Gene3D" id="1.25.40.390">
    <property type="match status" value="1"/>
</dbReference>
<dbReference type="PROSITE" id="PS51257">
    <property type="entry name" value="PROKAR_LIPOPROTEIN"/>
    <property type="match status" value="1"/>
</dbReference>
<evidence type="ECO:0000256" key="2">
    <source>
        <dbReference type="ARBA" id="ARBA00006275"/>
    </source>
</evidence>
<dbReference type="AlphaFoldDB" id="A0AAP2GDB7"/>
<evidence type="ECO:0000259" key="7">
    <source>
        <dbReference type="Pfam" id="PF07980"/>
    </source>
</evidence>
<keyword evidence="3 6" id="KW-0732">Signal</keyword>
<name>A0AAP2GDB7_9BACT</name>
<evidence type="ECO:0000259" key="8">
    <source>
        <dbReference type="Pfam" id="PF14322"/>
    </source>
</evidence>
<reference evidence="9 10" key="1">
    <citation type="submission" date="2021-05" db="EMBL/GenBank/DDBJ databases">
        <title>A Polyphasic approach of four new species of the genus Ohtaekwangia: Ohtaekwangia histidinii sp. nov., Ohtaekwangia cretensis sp. nov., Ohtaekwangia indiensis sp. nov., Ohtaekwangia reichenbachii sp. nov. from diverse environment.</title>
        <authorList>
            <person name="Octaviana S."/>
        </authorList>
    </citation>
    <scope>NUCLEOTIDE SEQUENCE [LARGE SCALE GENOMIC DNA]</scope>
    <source>
        <strain evidence="9 10">PWU37</strain>
    </source>
</reference>
<accession>A0AAP2GDB7</accession>
<comment type="subcellular location">
    <subcellularLocation>
        <location evidence="1">Cell outer membrane</location>
    </subcellularLocation>
</comment>
<keyword evidence="10" id="KW-1185">Reference proteome</keyword>
<dbReference type="Pfam" id="PF07980">
    <property type="entry name" value="SusD_RagB"/>
    <property type="match status" value="1"/>
</dbReference>
<keyword evidence="4" id="KW-0472">Membrane</keyword>